<name>A0A2U3QE11_9BACT</name>
<sequence>MPVHNPAIKKRYLEIPEPSLSDTLGDCQRLLREIEKALGYKGVKVEFIGNGSIDGAMKALLSVENLEKTQQIAESVTTFELTREPSYYGLYTSALFLPHTDMSLFPTVKIK</sequence>
<dbReference type="Pfam" id="PF14574">
    <property type="entry name" value="RACo_C_ter"/>
    <property type="match status" value="1"/>
</dbReference>
<dbReference type="EMBL" id="OUUY01000008">
    <property type="protein sequence ID" value="SPP99663.1"/>
    <property type="molecule type" value="Genomic_DNA"/>
</dbReference>
<dbReference type="AlphaFoldDB" id="A0A2U3QE11"/>
<protein>
    <recommendedName>
        <fullName evidence="1">RACo C-terminal domain-containing protein</fullName>
    </recommendedName>
</protein>
<organism evidence="2 3">
    <name type="scientific">Candidatus Sulfobium mesophilum</name>
    <dbReference type="NCBI Taxonomy" id="2016548"/>
    <lineage>
        <taxon>Bacteria</taxon>
        <taxon>Pseudomonadati</taxon>
        <taxon>Nitrospirota</taxon>
        <taxon>Nitrospiria</taxon>
        <taxon>Nitrospirales</taxon>
        <taxon>Nitrospiraceae</taxon>
        <taxon>Candidatus Sulfobium</taxon>
    </lineage>
</organism>
<proteinExistence type="predicted"/>
<accession>A0A2U3QE11</accession>
<evidence type="ECO:0000313" key="2">
    <source>
        <dbReference type="EMBL" id="SPP99663.1"/>
    </source>
</evidence>
<gene>
    <name evidence="2" type="ORF">NBG4_1050004</name>
</gene>
<evidence type="ECO:0000313" key="3">
    <source>
        <dbReference type="Proteomes" id="UP000245125"/>
    </source>
</evidence>
<dbReference type="Proteomes" id="UP000245125">
    <property type="component" value="Unassembled WGS sequence"/>
</dbReference>
<reference evidence="3" key="1">
    <citation type="submission" date="2018-03" db="EMBL/GenBank/DDBJ databases">
        <authorList>
            <person name="Zecchin S."/>
        </authorList>
    </citation>
    <scope>NUCLEOTIDE SEQUENCE [LARGE SCALE GENOMIC DNA]</scope>
</reference>
<dbReference type="Gene3D" id="3.10.20.880">
    <property type="match status" value="1"/>
</dbReference>
<evidence type="ECO:0000259" key="1">
    <source>
        <dbReference type="Pfam" id="PF14574"/>
    </source>
</evidence>
<keyword evidence="3" id="KW-1185">Reference proteome</keyword>
<feature type="domain" description="RACo C-terminal" evidence="1">
    <location>
        <begin position="44"/>
        <end position="109"/>
    </location>
</feature>
<dbReference type="InterPro" id="IPR027980">
    <property type="entry name" value="RACo_C"/>
</dbReference>